<dbReference type="AlphaFoldDB" id="E8R0T0"/>
<comment type="similarity">
    <text evidence="8 11">Belongs to the QueC family.</text>
</comment>
<feature type="binding site" evidence="11">
    <location>
        <begin position="23"/>
        <end position="33"/>
    </location>
    <ligand>
        <name>ATP</name>
        <dbReference type="ChEBI" id="CHEBI:30616"/>
    </ligand>
</feature>
<evidence type="ECO:0000256" key="1">
    <source>
        <dbReference type="ARBA" id="ARBA00005061"/>
    </source>
</evidence>
<protein>
    <recommendedName>
        <fullName evidence="9 11">7-cyano-7-deazaguanine synthase</fullName>
        <ecNumber evidence="9 11">6.3.4.20</ecNumber>
    </recommendedName>
    <alternativeName>
        <fullName evidence="11">7-cyano-7-carbaguanine synthase</fullName>
    </alternativeName>
    <alternativeName>
        <fullName evidence="11">PreQ(0) synthase</fullName>
    </alternativeName>
    <alternativeName>
        <fullName evidence="11">Queuosine biosynthesis protein QueC</fullName>
    </alternativeName>
</protein>
<organism evidence="12 13">
    <name type="scientific">Isosphaera pallida (strain ATCC 43644 / DSM 9630 / IS1B)</name>
    <dbReference type="NCBI Taxonomy" id="575540"/>
    <lineage>
        <taxon>Bacteria</taxon>
        <taxon>Pseudomonadati</taxon>
        <taxon>Planctomycetota</taxon>
        <taxon>Planctomycetia</taxon>
        <taxon>Isosphaerales</taxon>
        <taxon>Isosphaeraceae</taxon>
        <taxon>Isosphaera</taxon>
    </lineage>
</organism>
<evidence type="ECO:0000256" key="2">
    <source>
        <dbReference type="ARBA" id="ARBA00022598"/>
    </source>
</evidence>
<dbReference type="GO" id="GO:0005524">
    <property type="term" value="F:ATP binding"/>
    <property type="evidence" value="ECO:0007669"/>
    <property type="project" value="UniProtKB-UniRule"/>
</dbReference>
<dbReference type="InParanoid" id="E8R0T0"/>
<feature type="binding site" evidence="11">
    <location>
        <position position="223"/>
    </location>
    <ligand>
        <name>Zn(2+)</name>
        <dbReference type="ChEBI" id="CHEBI:29105"/>
    </ligand>
</feature>
<comment type="function">
    <text evidence="11">Catalyzes the ATP-dependent conversion of 7-carboxy-7-deazaguanine (CDG) to 7-cyano-7-deazaguanine (preQ(0)).</text>
</comment>
<dbReference type="KEGG" id="ipa:Isop_1692"/>
<feature type="binding site" evidence="11">
    <location>
        <position position="220"/>
    </location>
    <ligand>
        <name>Zn(2+)</name>
        <dbReference type="ChEBI" id="CHEBI:29105"/>
    </ligand>
</feature>
<dbReference type="Proteomes" id="UP000008631">
    <property type="component" value="Chromosome"/>
</dbReference>
<keyword evidence="6 11" id="KW-0862">Zinc</keyword>
<dbReference type="GO" id="GO:0008616">
    <property type="term" value="P:tRNA queuosine(34) biosynthetic process"/>
    <property type="evidence" value="ECO:0007669"/>
    <property type="project" value="UniProtKB-UniRule"/>
</dbReference>
<feature type="binding site" evidence="11">
    <location>
        <position position="207"/>
    </location>
    <ligand>
        <name>Zn(2+)</name>
        <dbReference type="ChEBI" id="CHEBI:29105"/>
    </ligand>
</feature>
<evidence type="ECO:0000256" key="6">
    <source>
        <dbReference type="ARBA" id="ARBA00022833"/>
    </source>
</evidence>
<dbReference type="PANTHER" id="PTHR42914">
    <property type="entry name" value="7-CYANO-7-DEAZAGUANINE SYNTHASE"/>
    <property type="match status" value="1"/>
</dbReference>
<name>E8R0T0_ISOPI</name>
<dbReference type="STRING" id="575540.Isop_1692"/>
<evidence type="ECO:0000256" key="9">
    <source>
        <dbReference type="ARBA" id="ARBA00039149"/>
    </source>
</evidence>
<gene>
    <name evidence="11" type="primary">queC</name>
    <name evidence="12" type="ordered locus">Isop_1692</name>
</gene>
<dbReference type="InterPro" id="IPR014729">
    <property type="entry name" value="Rossmann-like_a/b/a_fold"/>
</dbReference>
<evidence type="ECO:0000256" key="5">
    <source>
        <dbReference type="ARBA" id="ARBA00022785"/>
    </source>
</evidence>
<reference key="1">
    <citation type="submission" date="2010-11" db="EMBL/GenBank/DDBJ databases">
        <title>The complete sequence of chromosome of Isophaera pallida ATCC 43644.</title>
        <authorList>
            <consortium name="US DOE Joint Genome Institute (JGI-PGF)"/>
            <person name="Lucas S."/>
            <person name="Copeland A."/>
            <person name="Lapidus A."/>
            <person name="Bruce D."/>
            <person name="Goodwin L."/>
            <person name="Pitluck S."/>
            <person name="Kyrpides N."/>
            <person name="Mavromatis K."/>
            <person name="Pagani I."/>
            <person name="Ivanova N."/>
            <person name="Saunders E."/>
            <person name="Brettin T."/>
            <person name="Detter J.C."/>
            <person name="Han C."/>
            <person name="Tapia R."/>
            <person name="Land M."/>
            <person name="Hauser L."/>
            <person name="Markowitz V."/>
            <person name="Cheng J.-F."/>
            <person name="Hugenholtz P."/>
            <person name="Woyke T."/>
            <person name="Wu D."/>
            <person name="Eisen J.A."/>
        </authorList>
    </citation>
    <scope>NUCLEOTIDE SEQUENCE</scope>
    <source>
        <strain>ATCC 43644</strain>
    </source>
</reference>
<dbReference type="PANTHER" id="PTHR42914:SF1">
    <property type="entry name" value="7-CYANO-7-DEAZAGUANINE SYNTHASE"/>
    <property type="match status" value="1"/>
</dbReference>
<keyword evidence="2 11" id="KW-0436">Ligase</keyword>
<evidence type="ECO:0000256" key="4">
    <source>
        <dbReference type="ARBA" id="ARBA00022741"/>
    </source>
</evidence>
<dbReference type="InterPro" id="IPR018317">
    <property type="entry name" value="QueC"/>
</dbReference>
<dbReference type="Pfam" id="PF06508">
    <property type="entry name" value="QueC"/>
    <property type="match status" value="1"/>
</dbReference>
<keyword evidence="5 11" id="KW-0671">Queuosine biosynthesis</keyword>
<comment type="pathway">
    <text evidence="1 11">Purine metabolism; 7-cyano-7-deazaguanine biosynthesis.</text>
</comment>
<dbReference type="HOGENOM" id="CLU_081854_1_1_0"/>
<evidence type="ECO:0000313" key="12">
    <source>
        <dbReference type="EMBL" id="ADV62276.1"/>
    </source>
</evidence>
<dbReference type="GO" id="GO:0008270">
    <property type="term" value="F:zinc ion binding"/>
    <property type="evidence" value="ECO:0007669"/>
    <property type="project" value="UniProtKB-UniRule"/>
</dbReference>
<keyword evidence="3 11" id="KW-0479">Metal-binding</keyword>
<dbReference type="RefSeq" id="WP_013564564.1">
    <property type="nucleotide sequence ID" value="NC_014962.1"/>
</dbReference>
<dbReference type="FunCoup" id="E8R0T0">
    <property type="interactions" value="132"/>
</dbReference>
<evidence type="ECO:0000256" key="10">
    <source>
        <dbReference type="ARBA" id="ARBA00047890"/>
    </source>
</evidence>
<evidence type="ECO:0000256" key="11">
    <source>
        <dbReference type="HAMAP-Rule" id="MF_01633"/>
    </source>
</evidence>
<keyword evidence="4 11" id="KW-0547">Nucleotide-binding</keyword>
<comment type="catalytic activity">
    <reaction evidence="10 11">
        <text>7-carboxy-7-carbaguanine + NH4(+) + 2 ATP = 7-cyano-7-carbaguanine + 2 AMP + 2 diphosphate + 2 H(+)</text>
        <dbReference type="Rhea" id="RHEA:27982"/>
        <dbReference type="ChEBI" id="CHEBI:15378"/>
        <dbReference type="ChEBI" id="CHEBI:28938"/>
        <dbReference type="ChEBI" id="CHEBI:30616"/>
        <dbReference type="ChEBI" id="CHEBI:33019"/>
        <dbReference type="ChEBI" id="CHEBI:45075"/>
        <dbReference type="ChEBI" id="CHEBI:61036"/>
        <dbReference type="ChEBI" id="CHEBI:456215"/>
        <dbReference type="EC" id="6.3.4.20"/>
    </reaction>
</comment>
<reference evidence="12 13" key="2">
    <citation type="journal article" date="2011" name="Stand. Genomic Sci.">
        <title>Complete genome sequence of Isosphaera pallida type strain (IS1B).</title>
        <authorList>
            <consortium name="US DOE Joint Genome Institute (JGI-PGF)"/>
            <person name="Goker M."/>
            <person name="Cleland D."/>
            <person name="Saunders E."/>
            <person name="Lapidus A."/>
            <person name="Nolan M."/>
            <person name="Lucas S."/>
            <person name="Hammon N."/>
            <person name="Deshpande S."/>
            <person name="Cheng J.F."/>
            <person name="Tapia R."/>
            <person name="Han C."/>
            <person name="Goodwin L."/>
            <person name="Pitluck S."/>
            <person name="Liolios K."/>
            <person name="Pagani I."/>
            <person name="Ivanova N."/>
            <person name="Mavromatis K."/>
            <person name="Pati A."/>
            <person name="Chen A."/>
            <person name="Palaniappan K."/>
            <person name="Land M."/>
            <person name="Hauser L."/>
            <person name="Chang Y.J."/>
            <person name="Jeffries C.D."/>
            <person name="Detter J.C."/>
            <person name="Beck B."/>
            <person name="Woyke T."/>
            <person name="Bristow J."/>
            <person name="Eisen J.A."/>
            <person name="Markowitz V."/>
            <person name="Hugenholtz P."/>
            <person name="Kyrpides N.C."/>
            <person name="Klenk H.P."/>
        </authorList>
    </citation>
    <scope>NUCLEOTIDE SEQUENCE [LARGE SCALE GENOMIC DNA]</scope>
    <source>
        <strain evidence="13">ATCC 43644 / DSM 9630 / IS1B</strain>
    </source>
</reference>
<dbReference type="SUPFAM" id="SSF52402">
    <property type="entry name" value="Adenine nucleotide alpha hydrolases-like"/>
    <property type="match status" value="1"/>
</dbReference>
<evidence type="ECO:0000256" key="7">
    <source>
        <dbReference type="ARBA" id="ARBA00022840"/>
    </source>
</evidence>
<dbReference type="CDD" id="cd01995">
    <property type="entry name" value="QueC-like"/>
    <property type="match status" value="1"/>
</dbReference>
<feature type="binding site" evidence="11">
    <location>
        <position position="217"/>
    </location>
    <ligand>
        <name>Zn(2+)</name>
        <dbReference type="ChEBI" id="CHEBI:29105"/>
    </ligand>
</feature>
<dbReference type="PIRSF" id="PIRSF006293">
    <property type="entry name" value="ExsB"/>
    <property type="match status" value="1"/>
</dbReference>
<dbReference type="EC" id="6.3.4.20" evidence="9 11"/>
<proteinExistence type="inferred from homology"/>
<dbReference type="HAMAP" id="MF_01633">
    <property type="entry name" value="QueC"/>
    <property type="match status" value="1"/>
</dbReference>
<evidence type="ECO:0000256" key="3">
    <source>
        <dbReference type="ARBA" id="ARBA00022723"/>
    </source>
</evidence>
<dbReference type="eggNOG" id="COG0603">
    <property type="taxonomic scope" value="Bacteria"/>
</dbReference>
<evidence type="ECO:0000256" key="8">
    <source>
        <dbReference type="ARBA" id="ARBA00037993"/>
    </source>
</evidence>
<dbReference type="NCBIfam" id="TIGR00364">
    <property type="entry name" value="7-cyano-7-deazaguanine synthase QueC"/>
    <property type="match status" value="1"/>
</dbReference>
<evidence type="ECO:0000313" key="13">
    <source>
        <dbReference type="Proteomes" id="UP000008631"/>
    </source>
</evidence>
<dbReference type="UniPathway" id="UPA00391"/>
<sequence length="246" mass="26860">MSDGASGKSLPSKRLDVPVVVLLSGGLDSTTVLAEAVSKYSMPHALTIHYGQRHQIEREAARRVARAFNVVRHVELEVDLRAFGRSALTDDLEVPKDRSDTEIARGIPITYVPARNTIFLSLALAFAESIGSTDLFVGVNCVDYSGYPDCRPEYLRAFEALANLATKVGVEGTGRFRVHAPFLHATKADIIRRGLELGVDYSLTHSCYDPDDQGRACGRCDSCRLRLAAFRQVGRPDPAPYQPGAV</sequence>
<keyword evidence="13" id="KW-1185">Reference proteome</keyword>
<dbReference type="EMBL" id="CP002353">
    <property type="protein sequence ID" value="ADV62276.1"/>
    <property type="molecule type" value="Genomic_DNA"/>
</dbReference>
<keyword evidence="7 11" id="KW-0067">ATP-binding</keyword>
<dbReference type="GO" id="GO:0016879">
    <property type="term" value="F:ligase activity, forming carbon-nitrogen bonds"/>
    <property type="evidence" value="ECO:0007669"/>
    <property type="project" value="UniProtKB-UniRule"/>
</dbReference>
<comment type="cofactor">
    <cofactor evidence="11">
        <name>Zn(2+)</name>
        <dbReference type="ChEBI" id="CHEBI:29105"/>
    </cofactor>
    <text evidence="11">Binds 1 zinc ion per subunit.</text>
</comment>
<dbReference type="Gene3D" id="3.40.50.620">
    <property type="entry name" value="HUPs"/>
    <property type="match status" value="1"/>
</dbReference>
<accession>E8R0T0</accession>